<feature type="domain" description="Ketoreductase" evidence="6">
    <location>
        <begin position="9"/>
        <end position="227"/>
    </location>
</feature>
<dbReference type="RefSeq" id="WP_232137818.1">
    <property type="nucleotide sequence ID" value="NZ_JAJQKU010000006.1"/>
</dbReference>
<evidence type="ECO:0000256" key="1">
    <source>
        <dbReference type="ARBA" id="ARBA00006484"/>
    </source>
</evidence>
<reference evidence="7" key="2">
    <citation type="journal article" date="2022" name="Syst. Appl. Microbiol.">
        <title>Physiological and genomic characterisation of Luteimonas fraxinea sp. nov., a bacterial species associated with trees tolerant to ash dieback.</title>
        <authorList>
            <person name="Ulrich K."/>
            <person name="Becker R."/>
            <person name="Behrendt U."/>
            <person name="Kube M."/>
            <person name="Schneck V."/>
            <person name="Ulrich A."/>
        </authorList>
    </citation>
    <scope>NUCLEOTIDE SEQUENCE</scope>
    <source>
        <strain evidence="7">A1P009</strain>
    </source>
</reference>
<dbReference type="PANTHER" id="PTHR24321">
    <property type="entry name" value="DEHYDROGENASES, SHORT CHAIN"/>
    <property type="match status" value="1"/>
</dbReference>
<evidence type="ECO:0000259" key="6">
    <source>
        <dbReference type="SMART" id="SM00822"/>
    </source>
</evidence>
<comment type="caution">
    <text evidence="7">The sequence shown here is derived from an EMBL/GenBank/DDBJ whole genome shotgun (WGS) entry which is preliminary data.</text>
</comment>
<evidence type="ECO:0000256" key="5">
    <source>
        <dbReference type="SAM" id="MobiDB-lite"/>
    </source>
</evidence>
<dbReference type="SMART" id="SM00822">
    <property type="entry name" value="PKS_KR"/>
    <property type="match status" value="1"/>
</dbReference>
<evidence type="ECO:0000313" key="8">
    <source>
        <dbReference type="Proteomes" id="UP001430360"/>
    </source>
</evidence>
<dbReference type="Pfam" id="PF13561">
    <property type="entry name" value="adh_short_C2"/>
    <property type="match status" value="1"/>
</dbReference>
<reference evidence="7" key="1">
    <citation type="submission" date="2021-12" db="EMBL/GenBank/DDBJ databases">
        <authorList>
            <person name="Ulrich A."/>
        </authorList>
    </citation>
    <scope>NUCLEOTIDE SEQUENCE</scope>
    <source>
        <strain evidence="7">A1P009</strain>
    </source>
</reference>
<proteinExistence type="inferred from homology"/>
<evidence type="ECO:0000313" key="7">
    <source>
        <dbReference type="EMBL" id="MCD9098507.1"/>
    </source>
</evidence>
<dbReference type="InterPro" id="IPR003560">
    <property type="entry name" value="DHB_DH"/>
</dbReference>
<dbReference type="Gene3D" id="3.40.50.720">
    <property type="entry name" value="NAD(P)-binding Rossmann-like Domain"/>
    <property type="match status" value="1"/>
</dbReference>
<sequence length="298" mass="30351">MQLTGFDGKLALVTGAAGGIGAAVVRLLQESGATVVATDREAPVVGASSGDTASADGALTPTPLPEGEGLESRGRPLLSPSPPGKGVGVRAGLATLHSHALDVTDATAVDTLIKQIEADIGPIDLAINVAGILSTASVLDLTAEEWRRTFAVNTDGVFHVSQAVARVMAPRRRGAMVTVSSNAAGIPRQNMAAYAASKAATTMFVRCLGLELAPLGIRCNIVAPGSTRTPMQTGMWTDAGGEARTIAGTLETFKSGIPLAKLAEPEDIANAVMFLLSDQAGHIAMSDLYVDGGATLRA</sequence>
<dbReference type="EC" id="1.3.1.28" evidence="3"/>
<dbReference type="InterPro" id="IPR002347">
    <property type="entry name" value="SDR_fam"/>
</dbReference>
<dbReference type="InterPro" id="IPR036291">
    <property type="entry name" value="NAD(P)-bd_dom_sf"/>
</dbReference>
<keyword evidence="8" id="KW-1185">Reference proteome</keyword>
<comment type="similarity">
    <text evidence="1 4">Belongs to the short-chain dehydrogenases/reductases (SDR) family.</text>
</comment>
<name>A0ABS8UI33_9GAMM</name>
<dbReference type="PROSITE" id="PS00061">
    <property type="entry name" value="ADH_SHORT"/>
    <property type="match status" value="1"/>
</dbReference>
<dbReference type="NCBIfam" id="TIGR04316">
    <property type="entry name" value="dhbA_paeA"/>
    <property type="match status" value="1"/>
</dbReference>
<evidence type="ECO:0000256" key="3">
    <source>
        <dbReference type="NCBIfam" id="TIGR04316"/>
    </source>
</evidence>
<dbReference type="NCBIfam" id="NF006074">
    <property type="entry name" value="PRK08220.1"/>
    <property type="match status" value="1"/>
</dbReference>
<dbReference type="PRINTS" id="PR00080">
    <property type="entry name" value="SDRFAMILY"/>
</dbReference>
<dbReference type="GO" id="GO:0008667">
    <property type="term" value="F:2,3-dihydro-2,3-dihydroxybenzoate dehydrogenase activity"/>
    <property type="evidence" value="ECO:0007669"/>
    <property type="project" value="UniProtKB-EC"/>
</dbReference>
<protein>
    <recommendedName>
        <fullName evidence="3">2,3-dihydro-2,3-dihydroxybenzoate dehydrogenase</fullName>
        <ecNumber evidence="3">1.3.1.28</ecNumber>
    </recommendedName>
</protein>
<gene>
    <name evidence="7" type="ORF">LTT95_16335</name>
</gene>
<accession>A0ABS8UI33</accession>
<evidence type="ECO:0000256" key="2">
    <source>
        <dbReference type="ARBA" id="ARBA00023002"/>
    </source>
</evidence>
<dbReference type="Proteomes" id="UP001430360">
    <property type="component" value="Unassembled WGS sequence"/>
</dbReference>
<dbReference type="PANTHER" id="PTHR24321:SF13">
    <property type="entry name" value="2,3-DIHYDRO-2,3-DIHYDROXYBENZOATE DEHYDROGENASE"/>
    <property type="match status" value="1"/>
</dbReference>
<dbReference type="PRINTS" id="PR00081">
    <property type="entry name" value="GDHRDH"/>
</dbReference>
<feature type="region of interest" description="Disordered" evidence="5">
    <location>
        <begin position="45"/>
        <end position="82"/>
    </location>
</feature>
<dbReference type="EMBL" id="JAJQKU010000006">
    <property type="protein sequence ID" value="MCD9098507.1"/>
    <property type="molecule type" value="Genomic_DNA"/>
</dbReference>
<feature type="compositionally biased region" description="Low complexity" evidence="5">
    <location>
        <begin position="46"/>
        <end position="58"/>
    </location>
</feature>
<keyword evidence="2 7" id="KW-0560">Oxidoreductase</keyword>
<evidence type="ECO:0000256" key="4">
    <source>
        <dbReference type="RuleBase" id="RU000363"/>
    </source>
</evidence>
<dbReference type="SUPFAM" id="SSF51735">
    <property type="entry name" value="NAD(P)-binding Rossmann-fold domains"/>
    <property type="match status" value="1"/>
</dbReference>
<dbReference type="InterPro" id="IPR057326">
    <property type="entry name" value="KR_dom"/>
</dbReference>
<dbReference type="Pfam" id="PF00106">
    <property type="entry name" value="adh_short"/>
    <property type="match status" value="1"/>
</dbReference>
<organism evidence="7 8">
    <name type="scientific">Luteimonas fraxinea</name>
    <dbReference type="NCBI Taxonomy" id="2901869"/>
    <lineage>
        <taxon>Bacteria</taxon>
        <taxon>Pseudomonadati</taxon>
        <taxon>Pseudomonadota</taxon>
        <taxon>Gammaproteobacteria</taxon>
        <taxon>Lysobacterales</taxon>
        <taxon>Lysobacteraceae</taxon>
        <taxon>Luteimonas</taxon>
    </lineage>
</organism>
<dbReference type="InterPro" id="IPR020904">
    <property type="entry name" value="Sc_DH/Rdtase_CS"/>
</dbReference>